<evidence type="ECO:0000313" key="3">
    <source>
        <dbReference type="Proteomes" id="UP000291613"/>
    </source>
</evidence>
<feature type="domain" description="Isochorismatase-like" evidence="1">
    <location>
        <begin position="26"/>
        <end position="175"/>
    </location>
</feature>
<dbReference type="PANTHER" id="PTHR47297:SF2">
    <property type="entry name" value="OS02G0606800 PROTEIN"/>
    <property type="match status" value="1"/>
</dbReference>
<organism evidence="2 3">
    <name type="scientific">Hansschlegelia quercus</name>
    <dbReference type="NCBI Taxonomy" id="2528245"/>
    <lineage>
        <taxon>Bacteria</taxon>
        <taxon>Pseudomonadati</taxon>
        <taxon>Pseudomonadota</taxon>
        <taxon>Alphaproteobacteria</taxon>
        <taxon>Hyphomicrobiales</taxon>
        <taxon>Methylopilaceae</taxon>
        <taxon>Hansschlegelia</taxon>
    </lineage>
</organism>
<dbReference type="Pfam" id="PF00857">
    <property type="entry name" value="Isochorismatase"/>
    <property type="match status" value="1"/>
</dbReference>
<dbReference type="InterPro" id="IPR036380">
    <property type="entry name" value="Isochorismatase-like_sf"/>
</dbReference>
<dbReference type="AlphaFoldDB" id="A0A4Q9GKD0"/>
<sequence length="243" mass="26015">MSDFAGALRERLPVARRSYDLPKRTGLVIVDAVNGFCTPGAGPLAPIAPDAAIDGMLSEIAALARRFLDEQRPVLALCDTHEPGRPEPPYPPHCERGTGQEKLAPALSFLERKPGARIVEKDVIDGYVGTTLADGSNILVEWIRAAELESVMITGICTDICDLDLVSTLLSARNHYMGGRPMLGPLKDVVLYEPGCATYDLAGDVAAKLGLPETAAHPQAETHHIGLYVMQARGAVIADRLRG</sequence>
<evidence type="ECO:0000313" key="2">
    <source>
        <dbReference type="EMBL" id="TBN54648.1"/>
    </source>
</evidence>
<dbReference type="RefSeq" id="WP_131000901.1">
    <property type="nucleotide sequence ID" value="NZ_JBHSZR010000002.1"/>
</dbReference>
<dbReference type="SUPFAM" id="SSF52499">
    <property type="entry name" value="Isochorismatase-like hydrolases"/>
    <property type="match status" value="1"/>
</dbReference>
<protein>
    <submittedName>
        <fullName evidence="2">Isochorismatase family protein</fullName>
    </submittedName>
</protein>
<dbReference type="InterPro" id="IPR000868">
    <property type="entry name" value="Isochorismatase-like_dom"/>
</dbReference>
<dbReference type="InterPro" id="IPR044717">
    <property type="entry name" value="NIC1"/>
</dbReference>
<dbReference type="EMBL" id="SIUB01000001">
    <property type="protein sequence ID" value="TBN54648.1"/>
    <property type="molecule type" value="Genomic_DNA"/>
</dbReference>
<keyword evidence="3" id="KW-1185">Reference proteome</keyword>
<reference evidence="2 3" key="1">
    <citation type="submission" date="2019-02" db="EMBL/GenBank/DDBJ databases">
        <title>Hansschlegelia quercus sp. nov., a novel methylotrophic bacterium from buds of oak (Quercus robur L.).</title>
        <authorList>
            <person name="Agafonova N.V."/>
            <person name="Kaparullina E.N."/>
            <person name="Grouzdev D.S."/>
            <person name="Doronina N.V."/>
        </authorList>
    </citation>
    <scope>NUCLEOTIDE SEQUENCE [LARGE SCALE GENOMIC DNA]</scope>
    <source>
        <strain evidence="2 3">Dub</strain>
    </source>
</reference>
<gene>
    <name evidence="2" type="ORF">EYR15_00260</name>
</gene>
<comment type="caution">
    <text evidence="2">The sequence shown here is derived from an EMBL/GenBank/DDBJ whole genome shotgun (WGS) entry which is preliminary data.</text>
</comment>
<dbReference type="CDD" id="cd00431">
    <property type="entry name" value="cysteine_hydrolases"/>
    <property type="match status" value="1"/>
</dbReference>
<dbReference type="Proteomes" id="UP000291613">
    <property type="component" value="Unassembled WGS sequence"/>
</dbReference>
<dbReference type="GO" id="GO:0008936">
    <property type="term" value="F:nicotinamidase activity"/>
    <property type="evidence" value="ECO:0007669"/>
    <property type="project" value="InterPro"/>
</dbReference>
<dbReference type="Gene3D" id="3.40.50.850">
    <property type="entry name" value="Isochorismatase-like"/>
    <property type="match status" value="1"/>
</dbReference>
<evidence type="ECO:0000259" key="1">
    <source>
        <dbReference type="Pfam" id="PF00857"/>
    </source>
</evidence>
<dbReference type="OrthoDB" id="9796485at2"/>
<name>A0A4Q9GKD0_9HYPH</name>
<proteinExistence type="predicted"/>
<accession>A0A4Q9GKD0</accession>
<dbReference type="GO" id="GO:0019365">
    <property type="term" value="P:pyridine nucleotide salvage"/>
    <property type="evidence" value="ECO:0007669"/>
    <property type="project" value="InterPro"/>
</dbReference>
<dbReference type="PANTHER" id="PTHR47297">
    <property type="match status" value="1"/>
</dbReference>